<dbReference type="Pfam" id="PF00069">
    <property type="entry name" value="Pkinase"/>
    <property type="match status" value="1"/>
</dbReference>
<dbReference type="PROSITE" id="PS00108">
    <property type="entry name" value="PROTEIN_KINASE_ST"/>
    <property type="match status" value="1"/>
</dbReference>
<dbReference type="InterPro" id="IPR011009">
    <property type="entry name" value="Kinase-like_dom_sf"/>
</dbReference>
<dbReference type="EMBL" id="CAJNOI010000143">
    <property type="protein sequence ID" value="CAF1123615.1"/>
    <property type="molecule type" value="Genomic_DNA"/>
</dbReference>
<dbReference type="GO" id="GO:0007094">
    <property type="term" value="P:mitotic spindle assembly checkpoint signaling"/>
    <property type="evidence" value="ECO:0007669"/>
    <property type="project" value="TreeGrafter"/>
</dbReference>
<dbReference type="Pfam" id="PF00080">
    <property type="entry name" value="Sod_Cu"/>
    <property type="match status" value="1"/>
</dbReference>
<protein>
    <recommendedName>
        <fullName evidence="7">Protein kinase domain-containing protein</fullName>
    </recommendedName>
</protein>
<dbReference type="GO" id="GO:0004712">
    <property type="term" value="F:protein serine/threonine/tyrosine kinase activity"/>
    <property type="evidence" value="ECO:0007669"/>
    <property type="project" value="TreeGrafter"/>
</dbReference>
<dbReference type="GO" id="GO:0005634">
    <property type="term" value="C:nucleus"/>
    <property type="evidence" value="ECO:0007669"/>
    <property type="project" value="TreeGrafter"/>
</dbReference>
<keyword evidence="4" id="KW-0418">Kinase</keyword>
<dbReference type="PROSITE" id="PS00107">
    <property type="entry name" value="PROTEIN_KINASE_ATP"/>
    <property type="match status" value="1"/>
</dbReference>
<accession>A0A814F4K2</accession>
<evidence type="ECO:0000256" key="1">
    <source>
        <dbReference type="ARBA" id="ARBA00022527"/>
    </source>
</evidence>
<gene>
    <name evidence="10" type="ORF">BJG266_LOCUS22599</name>
    <name evidence="8" type="ORF">QVE165_LOCUS13713</name>
    <name evidence="9" type="ORF">QVE165_LOCUS13817</name>
</gene>
<dbReference type="InterPro" id="IPR017441">
    <property type="entry name" value="Protein_kinase_ATP_BS"/>
</dbReference>
<feature type="domain" description="Protein kinase" evidence="7">
    <location>
        <begin position="31"/>
        <end position="326"/>
    </location>
</feature>
<evidence type="ECO:0000256" key="6">
    <source>
        <dbReference type="PROSITE-ProRule" id="PRU10141"/>
    </source>
</evidence>
<keyword evidence="3 6" id="KW-0547">Nucleotide-binding</keyword>
<evidence type="ECO:0000256" key="4">
    <source>
        <dbReference type="ARBA" id="ARBA00022777"/>
    </source>
</evidence>
<dbReference type="Gene3D" id="1.10.510.10">
    <property type="entry name" value="Transferase(Phosphotransferase) domain 1"/>
    <property type="match status" value="1"/>
</dbReference>
<keyword evidence="2" id="KW-0808">Transferase</keyword>
<keyword evidence="5 6" id="KW-0067">ATP-binding</keyword>
<dbReference type="EMBL" id="CAJNOM010000071">
    <property type="protein sequence ID" value="CAF0980147.1"/>
    <property type="molecule type" value="Genomic_DNA"/>
</dbReference>
<dbReference type="SMART" id="SM00220">
    <property type="entry name" value="S_TKc"/>
    <property type="match status" value="1"/>
</dbReference>
<dbReference type="GO" id="GO:0007059">
    <property type="term" value="P:chromosome segregation"/>
    <property type="evidence" value="ECO:0007669"/>
    <property type="project" value="TreeGrafter"/>
</dbReference>
<evidence type="ECO:0000313" key="10">
    <source>
        <dbReference type="EMBL" id="CAF1123615.1"/>
    </source>
</evidence>
<dbReference type="PRINTS" id="PR00068">
    <property type="entry name" value="CUZNDISMTASE"/>
</dbReference>
<evidence type="ECO:0000313" key="11">
    <source>
        <dbReference type="Proteomes" id="UP000663832"/>
    </source>
</evidence>
<name>A0A814F4K2_9BILA</name>
<evidence type="ECO:0000259" key="7">
    <source>
        <dbReference type="PROSITE" id="PS50011"/>
    </source>
</evidence>
<dbReference type="GO" id="GO:0046872">
    <property type="term" value="F:metal ion binding"/>
    <property type="evidence" value="ECO:0007669"/>
    <property type="project" value="InterPro"/>
</dbReference>
<comment type="caution">
    <text evidence="9">The sequence shown here is derived from an EMBL/GenBank/DDBJ whole genome shotgun (WGS) entry which is preliminary data.</text>
</comment>
<dbReference type="SUPFAM" id="SSF56112">
    <property type="entry name" value="Protein kinase-like (PK-like)"/>
    <property type="match status" value="1"/>
</dbReference>
<dbReference type="GO" id="GO:0004674">
    <property type="term" value="F:protein serine/threonine kinase activity"/>
    <property type="evidence" value="ECO:0007669"/>
    <property type="project" value="UniProtKB-KW"/>
</dbReference>
<evidence type="ECO:0000313" key="8">
    <source>
        <dbReference type="EMBL" id="CAF0978216.1"/>
    </source>
</evidence>
<dbReference type="Proteomes" id="UP000663832">
    <property type="component" value="Unassembled WGS sequence"/>
</dbReference>
<dbReference type="PANTHER" id="PTHR22974">
    <property type="entry name" value="MIXED LINEAGE PROTEIN KINASE"/>
    <property type="match status" value="1"/>
</dbReference>
<keyword evidence="1" id="KW-0723">Serine/threonine-protein kinase</keyword>
<organism evidence="9 11">
    <name type="scientific">Adineta steineri</name>
    <dbReference type="NCBI Taxonomy" id="433720"/>
    <lineage>
        <taxon>Eukaryota</taxon>
        <taxon>Metazoa</taxon>
        <taxon>Spiralia</taxon>
        <taxon>Gnathifera</taxon>
        <taxon>Rotifera</taxon>
        <taxon>Eurotatoria</taxon>
        <taxon>Bdelloidea</taxon>
        <taxon>Adinetida</taxon>
        <taxon>Adinetidae</taxon>
        <taxon>Adineta</taxon>
    </lineage>
</organism>
<dbReference type="GO" id="GO:0006801">
    <property type="term" value="P:superoxide metabolic process"/>
    <property type="evidence" value="ECO:0007669"/>
    <property type="project" value="InterPro"/>
</dbReference>
<dbReference type="InterPro" id="IPR001424">
    <property type="entry name" value="SOD_Cu_Zn_dom"/>
</dbReference>
<dbReference type="PROSITE" id="PS50011">
    <property type="entry name" value="PROTEIN_KINASE_DOM"/>
    <property type="match status" value="1"/>
</dbReference>
<dbReference type="EMBL" id="CAJNOM010000071">
    <property type="protein sequence ID" value="CAF0978216.1"/>
    <property type="molecule type" value="Genomic_DNA"/>
</dbReference>
<dbReference type="CDD" id="cd00305">
    <property type="entry name" value="Cu-Zn_Superoxide_Dismutase"/>
    <property type="match status" value="1"/>
</dbReference>
<dbReference type="GO" id="GO:0034501">
    <property type="term" value="P:protein localization to kinetochore"/>
    <property type="evidence" value="ECO:0007669"/>
    <property type="project" value="TreeGrafter"/>
</dbReference>
<dbReference type="InterPro" id="IPR036423">
    <property type="entry name" value="SOD-like_Cu/Zn_dom_sf"/>
</dbReference>
<sequence length="531" mass="59199">MFGYTNYYPNYYYPDGDAFTGRTIRVNGQPYFFEKRLGAGGFGAVYSARTANNMPVAVKVTMIAGATRFEKEGRVESFLNEVAQLNRLRQESRHVVVIHNFGFDPRAGHAYIVMELGHENLYTLVKKLREMSRTGSPAIDGEMIKEFWRQMVTIVITLSKNGIVHMDLKPDNLILFGATLKIADLGISRKADALGLAGLGTMGYSAPEIMEDIPGAQRYYTSKADVWSLGAILYFMVYGEPPTYRSGPNPPYRQRPYPDHQLNDMLRRTLTLIAKADIHIDSSPVSIGTLTFTQRDFPPAPVRVSGTLKNLIPNTRYHGFHVHTFALPEGDWNCNHVGAHWNPFNTRHGDRLDSIDRRHVGDLGNILSDSLGSVNIDFEDSIIQLHNLTKSSILNKSIVIHKDNDDLGRGNHDDSHTTGHAGALIACGNIRLLDSVSTSKSAINILWPFDLNTKDFYNIYNGVPLSSVSYVSSPVSTTAVHLRSSLKQSIVVTQPSLNLTRLSFTVQCWIHPMSLSTYHNTILAQCQNPSL</sequence>
<dbReference type="OrthoDB" id="20524at2759"/>
<dbReference type="InterPro" id="IPR008271">
    <property type="entry name" value="Ser/Thr_kinase_AS"/>
</dbReference>
<dbReference type="GO" id="GO:0033316">
    <property type="term" value="P:meiotic spindle assembly checkpoint signaling"/>
    <property type="evidence" value="ECO:0007669"/>
    <property type="project" value="TreeGrafter"/>
</dbReference>
<dbReference type="AlphaFoldDB" id="A0A814F4K2"/>
<dbReference type="GO" id="GO:0000776">
    <property type="term" value="C:kinetochore"/>
    <property type="evidence" value="ECO:0007669"/>
    <property type="project" value="TreeGrafter"/>
</dbReference>
<evidence type="ECO:0000256" key="3">
    <source>
        <dbReference type="ARBA" id="ARBA00022741"/>
    </source>
</evidence>
<evidence type="ECO:0000256" key="5">
    <source>
        <dbReference type="ARBA" id="ARBA00022840"/>
    </source>
</evidence>
<dbReference type="InterPro" id="IPR000719">
    <property type="entry name" value="Prot_kinase_dom"/>
</dbReference>
<evidence type="ECO:0000313" key="9">
    <source>
        <dbReference type="EMBL" id="CAF0980147.1"/>
    </source>
</evidence>
<evidence type="ECO:0000256" key="2">
    <source>
        <dbReference type="ARBA" id="ARBA00022679"/>
    </source>
</evidence>
<feature type="binding site" evidence="6">
    <location>
        <position position="59"/>
    </location>
    <ligand>
        <name>ATP</name>
        <dbReference type="ChEBI" id="CHEBI:30616"/>
    </ligand>
</feature>
<keyword evidence="11" id="KW-1185">Reference proteome</keyword>
<dbReference type="GO" id="GO:0005524">
    <property type="term" value="F:ATP binding"/>
    <property type="evidence" value="ECO:0007669"/>
    <property type="project" value="UniProtKB-UniRule"/>
</dbReference>
<dbReference type="Proteomes" id="UP000663877">
    <property type="component" value="Unassembled WGS sequence"/>
</dbReference>
<dbReference type="Gene3D" id="2.60.40.200">
    <property type="entry name" value="Superoxide dismutase, copper/zinc binding domain"/>
    <property type="match status" value="1"/>
</dbReference>
<dbReference type="SUPFAM" id="SSF49329">
    <property type="entry name" value="Cu,Zn superoxide dismutase-like"/>
    <property type="match status" value="1"/>
</dbReference>
<reference evidence="9" key="1">
    <citation type="submission" date="2021-02" db="EMBL/GenBank/DDBJ databases">
        <authorList>
            <person name="Nowell W R."/>
        </authorList>
    </citation>
    <scope>NUCLEOTIDE SEQUENCE</scope>
</reference>
<dbReference type="PANTHER" id="PTHR22974:SF21">
    <property type="entry name" value="DUAL SPECIFICITY PROTEIN KINASE TTK"/>
    <property type="match status" value="1"/>
</dbReference>
<proteinExistence type="predicted"/>